<evidence type="ECO:0008006" key="3">
    <source>
        <dbReference type="Google" id="ProtNLM"/>
    </source>
</evidence>
<dbReference type="Gene3D" id="3.20.20.80">
    <property type="entry name" value="Glycosidases"/>
    <property type="match status" value="1"/>
</dbReference>
<dbReference type="Proteomes" id="UP001324993">
    <property type="component" value="Chromosome"/>
</dbReference>
<dbReference type="EMBL" id="CP138858">
    <property type="protein sequence ID" value="WPJ96752.1"/>
    <property type="molecule type" value="Genomic_DNA"/>
</dbReference>
<name>A0ABZ0RL10_9BACT</name>
<dbReference type="RefSeq" id="WP_319833609.1">
    <property type="nucleotide sequence ID" value="NZ_CP138858.1"/>
</dbReference>
<sequence>MSVIASCLLLAKSSHANEATPRAFSIGGPLLEYDRGDIHFSRPWKDSGKGSIPASQWAEYDFEVSADGWYGLYFEQLPNYARQVYIDGERVELSFGESPKSAAELLEIPVSSVTSEGWTKSANLNLLAGKHTMRLQRNGRMGHPSGMPRSWEIRKASDAAKDRLKAEVVGHRELRLGEPLRMSFTAGAGPASAYEVHRVNLMTDFTDVVGLVSFPESESFVSKDVEIPTELEGVYQLVVKAEGEILDTGAFPSVTYFVVDTASKNADHSDQDATQSLIAEIDCVGNTINGDPVQIGENFWEANGATNVVDSGAGEYRESGNGLGPEVNPHPVQFAENFSGFAYLVNVPNPGQPLIIEIDHPDDDWRSVCVSITDVLDPDKNVGYLPPAYAYETGGYLPLSKEMLTEKIVFWPNGKQVHIGLTSSRIGQRAGAAAIRIYEVEGQLPAQSVVASGRVNALYMEEIKRWNTHFNTPKTAPKAVQDYIGLQRTMQWCAYIGVNAFWPNATAYQEATYDSTELGGYLLQSYSSPRLSALLCEKYGMDYVAEIFLAKQRYFNQVVMTQGAEHPQDLYTVNWWGFSAGTAETPSALMPTWNILHPQVQEKLIAIYGELADQISDTSSFLGMAGRIEPWNWDGLYGLTSLNWGYEDWTMREFTKDTGIVVPGALDDPKRFETRFRYLTAPAMKERWVEWRKVRVTDFLTRLSERIREDNEDAILFLCGNAYLDSAHFPSLSDSMVERLDGMGIDAEVLADNDHIALLPTGGYGRGKSRTYLEDQESYDVFSDVDYIAIGRSGVNAFSEFGRYQEWGREFPLAKLGMPLKRWWYCSGSDAAGRNGLERLSTVLAEQDTMIIRDGGYPMLYGRRDYFSDWMADYSHLPRAPFTPVEFARDPVAVWERQEADRYLFYVVNREQYPVTLELDFKGASEVLRLSRQQTIELEDGVLRLELEPYELRSFSALAGADIVAGNTIVPEERLDFLRSRLAYAQELESKMTSSDFIDTFSLDERTAYASVLDDAWESYQDQAYWRTRTFLSSASMMAVYEKLGSYPQDQVRARFPMILMNTLSGRFEADRPFLSAVDLQPAVKSDTPAALVPSEEFNSNWKFDQVLVNSSDTLTLEIDIPVSGYYDLSVGFVGDRNCVMPVSVDGQRLAVPLTVTVANEPSKVVFPRMYLEAGAVDFTILGSGNYGLYAWILAPVLQPLPTTLWSTVGPFKSSWTPHLRGETNSNALLQGASKVYPPQADPSIDAVYQNEYGNELRWQQTDEVVGSHEFEGVNFSQRSGITALDFGFAQTFINSPKEQEVIFYLGTDWWANAYLNGEQLRPEGDLKEQQATGMWYTRWKPKPVKVTLKQGENRLLVKNQGGSMQIWFTGFMTIPGDLSFSPVPQK</sequence>
<evidence type="ECO:0000313" key="1">
    <source>
        <dbReference type="EMBL" id="WPJ96752.1"/>
    </source>
</evidence>
<gene>
    <name evidence="1" type="ORF">SH580_03410</name>
</gene>
<accession>A0ABZ0RL10</accession>
<dbReference type="Gene3D" id="2.60.120.260">
    <property type="entry name" value="Galactose-binding domain-like"/>
    <property type="match status" value="1"/>
</dbReference>
<keyword evidence="2" id="KW-1185">Reference proteome</keyword>
<evidence type="ECO:0000313" key="2">
    <source>
        <dbReference type="Proteomes" id="UP001324993"/>
    </source>
</evidence>
<protein>
    <recommendedName>
        <fullName evidence="3">CBM6 domain-containing protein</fullName>
    </recommendedName>
</protein>
<reference evidence="1 2" key="1">
    <citation type="submission" date="2023-11" db="EMBL/GenBank/DDBJ databases">
        <title>Coraliomargarita sp. nov., isolated from marine algae.</title>
        <authorList>
            <person name="Lee J.K."/>
            <person name="Baek J.H."/>
            <person name="Kim J.M."/>
            <person name="Choi D.G."/>
            <person name="Jeon C.O."/>
        </authorList>
    </citation>
    <scope>NUCLEOTIDE SEQUENCE [LARGE SCALE GENOMIC DNA]</scope>
    <source>
        <strain evidence="1 2">J2-16</strain>
    </source>
</reference>
<proteinExistence type="predicted"/>
<organism evidence="1 2">
    <name type="scientific">Coraliomargarita algicola</name>
    <dbReference type="NCBI Taxonomy" id="3092156"/>
    <lineage>
        <taxon>Bacteria</taxon>
        <taxon>Pseudomonadati</taxon>
        <taxon>Verrucomicrobiota</taxon>
        <taxon>Opitutia</taxon>
        <taxon>Puniceicoccales</taxon>
        <taxon>Coraliomargaritaceae</taxon>
        <taxon>Coraliomargarita</taxon>
    </lineage>
</organism>